<dbReference type="PANTHER" id="PTHR43647">
    <property type="entry name" value="DEHYDROGENASE"/>
    <property type="match status" value="1"/>
</dbReference>
<protein>
    <submittedName>
        <fullName evidence="8">3-keto-steroid reductase</fullName>
    </submittedName>
</protein>
<dbReference type="SUPFAM" id="SSF51735">
    <property type="entry name" value="NAD(P)-binding Rossmann-fold domains"/>
    <property type="match status" value="1"/>
</dbReference>
<dbReference type="GO" id="GO:0006696">
    <property type="term" value="P:ergosterol biosynthetic process"/>
    <property type="evidence" value="ECO:0007669"/>
    <property type="project" value="TreeGrafter"/>
</dbReference>
<evidence type="ECO:0000256" key="5">
    <source>
        <dbReference type="ARBA" id="ARBA00023098"/>
    </source>
</evidence>
<feature type="region of interest" description="Disordered" evidence="7">
    <location>
        <begin position="471"/>
        <end position="490"/>
    </location>
</feature>
<proteinExistence type="inferred from homology"/>
<keyword evidence="5" id="KW-0443">Lipid metabolism</keyword>
<organism evidence="8 9">
    <name type="scientific">Diatrype stigma</name>
    <dbReference type="NCBI Taxonomy" id="117547"/>
    <lineage>
        <taxon>Eukaryota</taxon>
        <taxon>Fungi</taxon>
        <taxon>Dikarya</taxon>
        <taxon>Ascomycota</taxon>
        <taxon>Pezizomycotina</taxon>
        <taxon>Sordariomycetes</taxon>
        <taxon>Xylariomycetidae</taxon>
        <taxon>Xylariales</taxon>
        <taxon>Diatrypaceae</taxon>
        <taxon>Diatrype</taxon>
    </lineage>
</organism>
<dbReference type="Proteomes" id="UP001320420">
    <property type="component" value="Unassembled WGS sequence"/>
</dbReference>
<evidence type="ECO:0000256" key="2">
    <source>
        <dbReference type="ARBA" id="ARBA00022857"/>
    </source>
</evidence>
<evidence type="ECO:0000256" key="3">
    <source>
        <dbReference type="ARBA" id="ARBA00022955"/>
    </source>
</evidence>
<dbReference type="GO" id="GO:0005811">
    <property type="term" value="C:lipid droplet"/>
    <property type="evidence" value="ECO:0007669"/>
    <property type="project" value="TreeGrafter"/>
</dbReference>
<gene>
    <name evidence="8" type="primary">ERG27</name>
    <name evidence="8" type="ORF">SLS62_004464</name>
</gene>
<comment type="similarity">
    <text evidence="6">Belongs to the short-chain dehydrogenases/reductases (SDR) family. ERG27 subfamily.</text>
</comment>
<evidence type="ECO:0000313" key="8">
    <source>
        <dbReference type="EMBL" id="KAK7753606.1"/>
    </source>
</evidence>
<dbReference type="GO" id="GO:0005741">
    <property type="term" value="C:mitochondrial outer membrane"/>
    <property type="evidence" value="ECO:0007669"/>
    <property type="project" value="TreeGrafter"/>
</dbReference>
<accession>A0AAN9YQJ6</accession>
<evidence type="ECO:0000256" key="6">
    <source>
        <dbReference type="ARBA" id="ARBA00023593"/>
    </source>
</evidence>
<keyword evidence="9" id="KW-1185">Reference proteome</keyword>
<comment type="caution">
    <text evidence="8">The sequence shown here is derived from an EMBL/GenBank/DDBJ whole genome shotgun (WGS) entry which is preliminary data.</text>
</comment>
<feature type="region of interest" description="Disordered" evidence="7">
    <location>
        <begin position="212"/>
        <end position="232"/>
    </location>
</feature>
<keyword evidence="2" id="KW-0521">NADP</keyword>
<dbReference type="GO" id="GO:0000253">
    <property type="term" value="F:3-beta-hydroxysteroid 3-dehydrogenase (NADP+) activity"/>
    <property type="evidence" value="ECO:0007669"/>
    <property type="project" value="TreeGrafter"/>
</dbReference>
<dbReference type="InterPro" id="IPR051593">
    <property type="entry name" value="Ergosterol_Biosynth_ERG27"/>
</dbReference>
<dbReference type="GO" id="GO:0005789">
    <property type="term" value="C:endoplasmic reticulum membrane"/>
    <property type="evidence" value="ECO:0007669"/>
    <property type="project" value="TreeGrafter"/>
</dbReference>
<dbReference type="AlphaFoldDB" id="A0AAN9YQJ6"/>
<dbReference type="Gene3D" id="3.40.50.720">
    <property type="entry name" value="NAD(P)-binding Rossmann-like Domain"/>
    <property type="match status" value="1"/>
</dbReference>
<evidence type="ECO:0000256" key="7">
    <source>
        <dbReference type="SAM" id="MobiDB-lite"/>
    </source>
</evidence>
<keyword evidence="4" id="KW-0560">Oxidoreductase</keyword>
<dbReference type="PANTHER" id="PTHR43647:SF1">
    <property type="entry name" value="3-KETO-STEROID REDUCTASE ERG27"/>
    <property type="match status" value="1"/>
</dbReference>
<keyword evidence="3" id="KW-0752">Steroid biosynthesis</keyword>
<name>A0AAN9YQJ6_9PEZI</name>
<dbReference type="InterPro" id="IPR036291">
    <property type="entry name" value="NAD(P)-bd_dom_sf"/>
</dbReference>
<feature type="compositionally biased region" description="Gly residues" evidence="7">
    <location>
        <begin position="213"/>
        <end position="224"/>
    </location>
</feature>
<sequence>MASPPPPQPPPPLPWAAAASHEQYFVLLTGANSGVGLGIGQRIIDDFLATRSPTSHLILIPTTRSVQKSCDAIRALRAHLETSARTKFARTNPGANNPQAATMTDRVHILSVELDLCDLRSVYAAADRLLGRGGGGGGVLRDPTGRVRGSAELTIPRLDAAIFNAGIGGWKGVNWPLLVRQMLAVGPCQATTFPAFKDALVPAAVLDREKLLPGGGGGGGGDGGAANQKTEKGAPLPTELAEVFCANVFGHYVLAHELMPLLGRPPRGSGSGGGDYDGSSAVPPGRVIWTSSIDAGEEHLDFEDFQARDHQPPYESSKRITDVIALTSELPSVRPVSAPYFSLEPSPSSSSSSSEKKEEGAWQPPRFYLSHPGIVCTPLFPLGWFLYFWYNLAMYVVRWLGSPWHVVEPYLGAQASAWLALADPAELDARAAARVKWGSACYRFSDDQSAGPKETEVEGWGWDGRVGQQQKGGAAAAGEEGGAGYLSRASGRKWDAVPLTEERKARFEDAGRRCWAELEKLRREWEVALGRR</sequence>
<reference evidence="8 9" key="1">
    <citation type="submission" date="2024-02" db="EMBL/GenBank/DDBJ databases">
        <title>De novo assembly and annotation of 12 fungi associated with fruit tree decline syndrome in Ontario, Canada.</title>
        <authorList>
            <person name="Sulman M."/>
            <person name="Ellouze W."/>
            <person name="Ilyukhin E."/>
        </authorList>
    </citation>
    <scope>NUCLEOTIDE SEQUENCE [LARGE SCALE GENOMIC DNA]</scope>
    <source>
        <strain evidence="8 9">M11/M66-122</strain>
    </source>
</reference>
<evidence type="ECO:0000256" key="4">
    <source>
        <dbReference type="ARBA" id="ARBA00023002"/>
    </source>
</evidence>
<evidence type="ECO:0000313" key="9">
    <source>
        <dbReference type="Proteomes" id="UP001320420"/>
    </source>
</evidence>
<dbReference type="EMBL" id="JAKJXP020000027">
    <property type="protein sequence ID" value="KAK7753606.1"/>
    <property type="molecule type" value="Genomic_DNA"/>
</dbReference>
<keyword evidence="1" id="KW-0444">Lipid biosynthesis</keyword>
<evidence type="ECO:0000256" key="1">
    <source>
        <dbReference type="ARBA" id="ARBA00022516"/>
    </source>
</evidence>